<dbReference type="EMBL" id="JAAAJB010000232">
    <property type="protein sequence ID" value="KAG0260963.1"/>
    <property type="molecule type" value="Genomic_DNA"/>
</dbReference>
<comment type="caution">
    <text evidence="1">The sequence shown here is derived from an EMBL/GenBank/DDBJ whole genome shotgun (WGS) entry which is preliminary data.</text>
</comment>
<accession>A0A9P6U694</accession>
<dbReference type="Proteomes" id="UP000807716">
    <property type="component" value="Unassembled WGS sequence"/>
</dbReference>
<dbReference type="InterPro" id="IPR032675">
    <property type="entry name" value="LRR_dom_sf"/>
</dbReference>
<evidence type="ECO:0000313" key="1">
    <source>
        <dbReference type="EMBL" id="KAG0260963.1"/>
    </source>
</evidence>
<sequence>MMPRLQHLKISLSDSELLDRWLFPLCPNLKSLYVHLDDFMDPNAPPSRWPTLHFPDLTRLELCGQAAFMFDPASFNDMPLLEELHVWTLSDGRSWLDHWTWDWNLPGLTRLELRTRASDVNFSFRILRGCPKLKSLIVSCGRVEDGQSLIVPCRRVKGGQSYLPNVVSELTRPLQEIFPSLEELCLAGCVSLRPEDLRALVGYALPGLRVLNMYRVNPCTVEQVVEFTRHHPSLKDVTLWHEPPNKDLKKQLGLDTECRD</sequence>
<dbReference type="AlphaFoldDB" id="A0A9P6U694"/>
<organism evidence="1 2">
    <name type="scientific">Actinomortierella ambigua</name>
    <dbReference type="NCBI Taxonomy" id="1343610"/>
    <lineage>
        <taxon>Eukaryota</taxon>
        <taxon>Fungi</taxon>
        <taxon>Fungi incertae sedis</taxon>
        <taxon>Mucoromycota</taxon>
        <taxon>Mortierellomycotina</taxon>
        <taxon>Mortierellomycetes</taxon>
        <taxon>Mortierellales</taxon>
        <taxon>Mortierellaceae</taxon>
        <taxon>Actinomortierella</taxon>
    </lineage>
</organism>
<proteinExistence type="predicted"/>
<protein>
    <submittedName>
        <fullName evidence="1">Uncharacterized protein</fullName>
    </submittedName>
</protein>
<evidence type="ECO:0000313" key="2">
    <source>
        <dbReference type="Proteomes" id="UP000807716"/>
    </source>
</evidence>
<feature type="non-terminal residue" evidence="1">
    <location>
        <position position="260"/>
    </location>
</feature>
<dbReference type="Gene3D" id="3.80.10.10">
    <property type="entry name" value="Ribonuclease Inhibitor"/>
    <property type="match status" value="1"/>
</dbReference>
<dbReference type="OrthoDB" id="2403169at2759"/>
<reference evidence="1" key="1">
    <citation type="journal article" date="2020" name="Fungal Divers.">
        <title>Resolving the Mortierellaceae phylogeny through synthesis of multi-gene phylogenetics and phylogenomics.</title>
        <authorList>
            <person name="Vandepol N."/>
            <person name="Liber J."/>
            <person name="Desiro A."/>
            <person name="Na H."/>
            <person name="Kennedy M."/>
            <person name="Barry K."/>
            <person name="Grigoriev I.V."/>
            <person name="Miller A.N."/>
            <person name="O'Donnell K."/>
            <person name="Stajich J.E."/>
            <person name="Bonito G."/>
        </authorList>
    </citation>
    <scope>NUCLEOTIDE SEQUENCE</scope>
    <source>
        <strain evidence="1">BC1065</strain>
    </source>
</reference>
<name>A0A9P6U694_9FUNG</name>
<keyword evidence="2" id="KW-1185">Reference proteome</keyword>
<dbReference type="SUPFAM" id="SSF52047">
    <property type="entry name" value="RNI-like"/>
    <property type="match status" value="1"/>
</dbReference>
<gene>
    <name evidence="1" type="ORF">DFQ27_003241</name>
</gene>